<gene>
    <name evidence="2" type="ORF">S01H1_31612</name>
</gene>
<dbReference type="Pfam" id="PF00155">
    <property type="entry name" value="Aminotran_1_2"/>
    <property type="match status" value="1"/>
</dbReference>
<comment type="caution">
    <text evidence="2">The sequence shown here is derived from an EMBL/GenBank/DDBJ whole genome shotgun (WGS) entry which is preliminary data.</text>
</comment>
<dbReference type="SUPFAM" id="SSF53383">
    <property type="entry name" value="PLP-dependent transferases"/>
    <property type="match status" value="1"/>
</dbReference>
<dbReference type="PANTHER" id="PTHR42885">
    <property type="entry name" value="HISTIDINOL-PHOSPHATE AMINOTRANSFERASE-RELATED"/>
    <property type="match status" value="1"/>
</dbReference>
<dbReference type="Gene3D" id="3.90.1150.10">
    <property type="entry name" value="Aspartate Aminotransferase, domain 1"/>
    <property type="match status" value="1"/>
</dbReference>
<dbReference type="InterPro" id="IPR015422">
    <property type="entry name" value="PyrdxlP-dep_Trfase_small"/>
</dbReference>
<feature type="non-terminal residue" evidence="2">
    <location>
        <position position="1"/>
    </location>
</feature>
<proteinExistence type="predicted"/>
<dbReference type="InterPro" id="IPR015424">
    <property type="entry name" value="PyrdxlP-dep_Trfase"/>
</dbReference>
<dbReference type="GO" id="GO:0030170">
    <property type="term" value="F:pyridoxal phosphate binding"/>
    <property type="evidence" value="ECO:0007669"/>
    <property type="project" value="InterPro"/>
</dbReference>
<dbReference type="CDD" id="cd00609">
    <property type="entry name" value="AAT_like"/>
    <property type="match status" value="1"/>
</dbReference>
<name>X0UTC7_9ZZZZ</name>
<organism evidence="2">
    <name type="scientific">marine sediment metagenome</name>
    <dbReference type="NCBI Taxonomy" id="412755"/>
    <lineage>
        <taxon>unclassified sequences</taxon>
        <taxon>metagenomes</taxon>
        <taxon>ecological metagenomes</taxon>
    </lineage>
</organism>
<accession>X0UTC7</accession>
<feature type="non-terminal residue" evidence="2">
    <location>
        <position position="274"/>
    </location>
</feature>
<dbReference type="Gene3D" id="3.40.640.10">
    <property type="entry name" value="Type I PLP-dependent aspartate aminotransferase-like (Major domain)"/>
    <property type="match status" value="1"/>
</dbReference>
<evidence type="ECO:0000313" key="2">
    <source>
        <dbReference type="EMBL" id="GAF91730.1"/>
    </source>
</evidence>
<reference evidence="2" key="1">
    <citation type="journal article" date="2014" name="Front. Microbiol.">
        <title>High frequency of phylogenetically diverse reductive dehalogenase-homologous genes in deep subseafloor sedimentary metagenomes.</title>
        <authorList>
            <person name="Kawai M."/>
            <person name="Futagami T."/>
            <person name="Toyoda A."/>
            <person name="Takaki Y."/>
            <person name="Nishi S."/>
            <person name="Hori S."/>
            <person name="Arai W."/>
            <person name="Tsubouchi T."/>
            <person name="Morono Y."/>
            <person name="Uchiyama I."/>
            <person name="Ito T."/>
            <person name="Fujiyama A."/>
            <person name="Inagaki F."/>
            <person name="Takami H."/>
        </authorList>
    </citation>
    <scope>NUCLEOTIDE SEQUENCE</scope>
    <source>
        <strain evidence="2">Expedition CK06-06</strain>
    </source>
</reference>
<dbReference type="InterPro" id="IPR015421">
    <property type="entry name" value="PyrdxlP-dep_Trfase_major"/>
</dbReference>
<protein>
    <recommendedName>
        <fullName evidence="1">Aminotransferase class I/classII large domain-containing protein</fullName>
    </recommendedName>
</protein>
<dbReference type="AlphaFoldDB" id="X0UTC7"/>
<feature type="domain" description="Aminotransferase class I/classII large" evidence="1">
    <location>
        <begin position="43"/>
        <end position="259"/>
    </location>
</feature>
<sequence length="274" mass="30730">IGTSFDTLERKHSIVNADVLDAWFPPSPKVINTLSEHLPWLLNTSPPTASEGMRQEVAGARGVGAENILPGAGSSDLIYLAFLHWLKSDSRVLLLDPTYGEYHHILENVIRCKIQRLSLRRANKYAVDLEELEHLAKENFDLIVLVNPNSPTGRHIPRHNLEKTLLNVSQSTRIWIDETYVEYAGAGESLERFATRTPNIVVCKSMSKVYALSGVRAAYLCASRQHLSDLIPLTPPWAVSLPAQIAAIRALQDPVYYADRYQETHVLRNMLISN</sequence>
<dbReference type="EMBL" id="BARS01019510">
    <property type="protein sequence ID" value="GAF91730.1"/>
    <property type="molecule type" value="Genomic_DNA"/>
</dbReference>
<evidence type="ECO:0000259" key="1">
    <source>
        <dbReference type="Pfam" id="PF00155"/>
    </source>
</evidence>
<dbReference type="InterPro" id="IPR004839">
    <property type="entry name" value="Aminotransferase_I/II_large"/>
</dbReference>